<dbReference type="PANTHER" id="PTHR46164">
    <property type="entry name" value="ATF6, ISOFORM C"/>
    <property type="match status" value="1"/>
</dbReference>
<dbReference type="Pfam" id="PF00170">
    <property type="entry name" value="bZIP_1"/>
    <property type="match status" value="1"/>
</dbReference>
<dbReference type="STRING" id="158441.A0A226EZ39"/>
<keyword evidence="7" id="KW-0175">Coiled coil</keyword>
<keyword evidence="5" id="KW-0804">Transcription</keyword>
<evidence type="ECO:0000256" key="1">
    <source>
        <dbReference type="ARBA" id="ARBA00004167"/>
    </source>
</evidence>
<evidence type="ECO:0000259" key="9">
    <source>
        <dbReference type="PROSITE" id="PS50217"/>
    </source>
</evidence>
<organism evidence="10 11">
    <name type="scientific">Folsomia candida</name>
    <name type="common">Springtail</name>
    <dbReference type="NCBI Taxonomy" id="158441"/>
    <lineage>
        <taxon>Eukaryota</taxon>
        <taxon>Metazoa</taxon>
        <taxon>Ecdysozoa</taxon>
        <taxon>Arthropoda</taxon>
        <taxon>Hexapoda</taxon>
        <taxon>Collembola</taxon>
        <taxon>Entomobryomorpha</taxon>
        <taxon>Isotomoidea</taxon>
        <taxon>Isotomidae</taxon>
        <taxon>Proisotominae</taxon>
        <taxon>Folsomia</taxon>
    </lineage>
</organism>
<sequence>MQPTTDEFLFMQSYHHHNTNTDNRLKQERRTPSPSSSSSSSTHMDGDHENEANLNPFYSSLLSAPEDFHAELEMDLFPDAESLDTFSELQQEEQRLREELIFSSADININRFLQEGENQSSSGIDSVSPFHIEFNNESLSHSPSSMFMIQNENSTSSASSSVDIDLDIGNNQIPNNATTFVDTFTLSPCMDSPPLTPPEVKVDITAHGQTNLVFTSSVNTLGTSIRAVNDMNLPKLIPALKSNKRGRSASHDDSPDVQALKRHIRMIRNRESASLSRKKKKEYVTGLEDRIKGLEKENEGLKRENIFLRSKLQQNGIKLGAEKKKSHVVGGVVAKVALLGLFGFVMINFNSNPRPTHPMEHSNVSDFSRTLTKLRLAEASEGEDHTVTPLLAHQQRFIPRAGDIDLNYTKSSKSKSFTLENINSASDGTYGSLSNISHIAIGTANSSMHENSSSIIGKPMSYLNGTAYNNQTHQVRQTPTSTRDGNTSSVVVNNNVKRERERSNSSRWRSRGISNKKKMTGWPSSSLKSANWVFPPFMGSTGVSNSSNPQHTTNRCPNPFNKTESMRVKNDLEDIFGKGKFSQKKYKTSQAKISPVLKLEPIVYSLISHNMDASKNIIPRAENSDLNKGLAVYDGEKKRFSTILEKLERREDTFYVVSLASDNQLLLSAKASNESSRPKMTLLLPWRNETLNEDMILQIDCEVFQVFNLNDEKRKPKRQRSSA</sequence>
<dbReference type="InterPro" id="IPR051882">
    <property type="entry name" value="ATF_bZIP_TF"/>
</dbReference>
<evidence type="ECO:0000313" key="11">
    <source>
        <dbReference type="Proteomes" id="UP000198287"/>
    </source>
</evidence>
<feature type="region of interest" description="Disordered" evidence="8">
    <location>
        <begin position="542"/>
        <end position="563"/>
    </location>
</feature>
<feature type="compositionally biased region" description="Basic residues" evidence="8">
    <location>
        <begin position="508"/>
        <end position="519"/>
    </location>
</feature>
<dbReference type="GO" id="GO:0000981">
    <property type="term" value="F:DNA-binding transcription factor activity, RNA polymerase II-specific"/>
    <property type="evidence" value="ECO:0007669"/>
    <property type="project" value="TreeGrafter"/>
</dbReference>
<protein>
    <submittedName>
        <fullName evidence="10">Cyclic AMP-dependent transcription factor ATF-6 alpha</fullName>
    </submittedName>
</protein>
<gene>
    <name evidence="10" type="ORF">Fcan01_03337</name>
</gene>
<evidence type="ECO:0000256" key="4">
    <source>
        <dbReference type="ARBA" id="ARBA00023125"/>
    </source>
</evidence>
<evidence type="ECO:0000256" key="2">
    <source>
        <dbReference type="ARBA" id="ARBA00009050"/>
    </source>
</evidence>
<feature type="coiled-coil region" evidence="7">
    <location>
        <begin position="277"/>
        <end position="311"/>
    </location>
</feature>
<feature type="domain" description="BZIP" evidence="9">
    <location>
        <begin position="259"/>
        <end position="314"/>
    </location>
</feature>
<reference evidence="10 11" key="1">
    <citation type="submission" date="2015-12" db="EMBL/GenBank/DDBJ databases">
        <title>The genome of Folsomia candida.</title>
        <authorList>
            <person name="Faddeeva A."/>
            <person name="Derks M.F."/>
            <person name="Anvar Y."/>
            <person name="Smit S."/>
            <person name="Van Straalen N."/>
            <person name="Roelofs D."/>
        </authorList>
    </citation>
    <scope>NUCLEOTIDE SEQUENCE [LARGE SCALE GENOMIC DNA]</scope>
    <source>
        <strain evidence="10 11">VU population</strain>
        <tissue evidence="10">Whole body</tissue>
    </source>
</reference>
<evidence type="ECO:0000256" key="8">
    <source>
        <dbReference type="SAM" id="MobiDB-lite"/>
    </source>
</evidence>
<dbReference type="CDD" id="cd14700">
    <property type="entry name" value="bZIP_ATF6"/>
    <property type="match status" value="1"/>
</dbReference>
<dbReference type="GO" id="GO:0005634">
    <property type="term" value="C:nucleus"/>
    <property type="evidence" value="ECO:0007669"/>
    <property type="project" value="TreeGrafter"/>
</dbReference>
<dbReference type="EMBL" id="LNIX01000001">
    <property type="protein sequence ID" value="OXA62417.1"/>
    <property type="molecule type" value="Genomic_DNA"/>
</dbReference>
<dbReference type="SUPFAM" id="SSF57959">
    <property type="entry name" value="Leucine zipper domain"/>
    <property type="match status" value="1"/>
</dbReference>
<dbReference type="OrthoDB" id="644067at2759"/>
<dbReference type="GO" id="GO:0000978">
    <property type="term" value="F:RNA polymerase II cis-regulatory region sequence-specific DNA binding"/>
    <property type="evidence" value="ECO:0007669"/>
    <property type="project" value="TreeGrafter"/>
</dbReference>
<dbReference type="GO" id="GO:0016020">
    <property type="term" value="C:membrane"/>
    <property type="evidence" value="ECO:0007669"/>
    <property type="project" value="UniProtKB-SubCell"/>
</dbReference>
<dbReference type="SMART" id="SM00338">
    <property type="entry name" value="BRLZ"/>
    <property type="match status" value="1"/>
</dbReference>
<dbReference type="PANTHER" id="PTHR46164:SF3">
    <property type="entry name" value="ATF6, ISOFORM C"/>
    <property type="match status" value="1"/>
</dbReference>
<comment type="subcellular location">
    <subcellularLocation>
        <location evidence="1">Membrane</location>
        <topology evidence="1">Single-pass membrane protein</topology>
    </subcellularLocation>
</comment>
<evidence type="ECO:0000256" key="7">
    <source>
        <dbReference type="SAM" id="Coils"/>
    </source>
</evidence>
<feature type="region of interest" description="Disordered" evidence="8">
    <location>
        <begin position="18"/>
        <end position="54"/>
    </location>
</feature>
<keyword evidence="4" id="KW-0238">DNA-binding</keyword>
<dbReference type="Gene3D" id="1.20.5.170">
    <property type="match status" value="1"/>
</dbReference>
<evidence type="ECO:0000256" key="5">
    <source>
        <dbReference type="ARBA" id="ARBA00023163"/>
    </source>
</evidence>
<feature type="region of interest" description="Disordered" evidence="8">
    <location>
        <begin position="498"/>
        <end position="522"/>
    </location>
</feature>
<dbReference type="InterPro" id="IPR004827">
    <property type="entry name" value="bZIP"/>
</dbReference>
<comment type="caution">
    <text evidence="10">The sequence shown here is derived from an EMBL/GenBank/DDBJ whole genome shotgun (WGS) entry which is preliminary data.</text>
</comment>
<keyword evidence="6" id="KW-0539">Nucleus</keyword>
<keyword evidence="3" id="KW-0805">Transcription regulation</keyword>
<feature type="compositionally biased region" description="Low complexity" evidence="8">
    <location>
        <begin position="32"/>
        <end position="41"/>
    </location>
</feature>
<dbReference type="InterPro" id="IPR046347">
    <property type="entry name" value="bZIP_sf"/>
</dbReference>
<dbReference type="OMA" id="NSSMHEN"/>
<proteinExistence type="inferred from homology"/>
<evidence type="ECO:0000256" key="3">
    <source>
        <dbReference type="ARBA" id="ARBA00023015"/>
    </source>
</evidence>
<evidence type="ECO:0000256" key="6">
    <source>
        <dbReference type="ARBA" id="ARBA00023242"/>
    </source>
</evidence>
<dbReference type="AlphaFoldDB" id="A0A226EZ39"/>
<keyword evidence="11" id="KW-1185">Reference proteome</keyword>
<comment type="similarity">
    <text evidence="2">Belongs to the bZIP family. ATF subfamily.</text>
</comment>
<accession>A0A226EZ39</accession>
<dbReference type="PROSITE" id="PS50217">
    <property type="entry name" value="BZIP"/>
    <property type="match status" value="1"/>
</dbReference>
<evidence type="ECO:0000313" key="10">
    <source>
        <dbReference type="EMBL" id="OXA62417.1"/>
    </source>
</evidence>
<name>A0A226EZ39_FOLCA</name>
<dbReference type="Proteomes" id="UP000198287">
    <property type="component" value="Unassembled WGS sequence"/>
</dbReference>
<dbReference type="GO" id="GO:0030968">
    <property type="term" value="P:endoplasmic reticulum unfolded protein response"/>
    <property type="evidence" value="ECO:0007669"/>
    <property type="project" value="TreeGrafter"/>
</dbReference>